<organism evidence="2 3">
    <name type="scientific">Tetrapyrgos nigripes</name>
    <dbReference type="NCBI Taxonomy" id="182062"/>
    <lineage>
        <taxon>Eukaryota</taxon>
        <taxon>Fungi</taxon>
        <taxon>Dikarya</taxon>
        <taxon>Basidiomycota</taxon>
        <taxon>Agaricomycotina</taxon>
        <taxon>Agaricomycetes</taxon>
        <taxon>Agaricomycetidae</taxon>
        <taxon>Agaricales</taxon>
        <taxon>Marasmiineae</taxon>
        <taxon>Marasmiaceae</taxon>
        <taxon>Tetrapyrgos</taxon>
    </lineage>
</organism>
<reference evidence="2 3" key="1">
    <citation type="journal article" date="2020" name="ISME J.">
        <title>Uncovering the hidden diversity of litter-decomposition mechanisms in mushroom-forming fungi.</title>
        <authorList>
            <person name="Floudas D."/>
            <person name="Bentzer J."/>
            <person name="Ahren D."/>
            <person name="Johansson T."/>
            <person name="Persson P."/>
            <person name="Tunlid A."/>
        </authorList>
    </citation>
    <scope>NUCLEOTIDE SEQUENCE [LARGE SCALE GENOMIC DNA]</scope>
    <source>
        <strain evidence="2 3">CBS 291.85</strain>
    </source>
</reference>
<keyword evidence="1" id="KW-0732">Signal</keyword>
<comment type="caution">
    <text evidence="2">The sequence shown here is derived from an EMBL/GenBank/DDBJ whole genome shotgun (WGS) entry which is preliminary data.</text>
</comment>
<keyword evidence="3" id="KW-1185">Reference proteome</keyword>
<dbReference type="AlphaFoldDB" id="A0A8H5CY71"/>
<evidence type="ECO:0000313" key="2">
    <source>
        <dbReference type="EMBL" id="KAF5349321.1"/>
    </source>
</evidence>
<dbReference type="Proteomes" id="UP000559256">
    <property type="component" value="Unassembled WGS sequence"/>
</dbReference>
<gene>
    <name evidence="2" type="ORF">D9758_011794</name>
</gene>
<sequence>MIYNLKSIAMFSLLVLFQGFSGASAVCSGNEDVTNDYCPSNEICCPRLAAGSDGTPLLVSHRFSSFKIAASSQSPSVLVPSAKQIAYAYVSL</sequence>
<protein>
    <submittedName>
        <fullName evidence="2">Uncharacterized protein</fullName>
    </submittedName>
</protein>
<accession>A0A8H5CY71</accession>
<feature type="signal peptide" evidence="1">
    <location>
        <begin position="1"/>
        <end position="25"/>
    </location>
</feature>
<evidence type="ECO:0000256" key="1">
    <source>
        <dbReference type="SAM" id="SignalP"/>
    </source>
</evidence>
<dbReference type="EMBL" id="JAACJM010000082">
    <property type="protein sequence ID" value="KAF5349321.1"/>
    <property type="molecule type" value="Genomic_DNA"/>
</dbReference>
<evidence type="ECO:0000313" key="3">
    <source>
        <dbReference type="Proteomes" id="UP000559256"/>
    </source>
</evidence>
<name>A0A8H5CY71_9AGAR</name>
<feature type="chain" id="PRO_5034096433" evidence="1">
    <location>
        <begin position="26"/>
        <end position="92"/>
    </location>
</feature>
<proteinExistence type="predicted"/>